<dbReference type="Proteomes" id="UP000260664">
    <property type="component" value="Unassembled WGS sequence"/>
</dbReference>
<organism evidence="3 6">
    <name type="scientific">Dorea formicigenerans</name>
    <dbReference type="NCBI Taxonomy" id="39486"/>
    <lineage>
        <taxon>Bacteria</taxon>
        <taxon>Bacillati</taxon>
        <taxon>Bacillota</taxon>
        <taxon>Clostridia</taxon>
        <taxon>Lachnospirales</taxon>
        <taxon>Lachnospiraceae</taxon>
        <taxon>Dorea</taxon>
    </lineage>
</organism>
<comment type="caution">
    <text evidence="3">The sequence shown here is derived from an EMBL/GenBank/DDBJ whole genome shotgun (WGS) entry which is preliminary data.</text>
</comment>
<dbReference type="Proteomes" id="UP000261208">
    <property type="component" value="Unassembled WGS sequence"/>
</dbReference>
<protein>
    <submittedName>
        <fullName evidence="3">Type II toxin-antitoxin system RelE/ParE family toxin</fullName>
    </submittedName>
</protein>
<evidence type="ECO:0000313" key="3">
    <source>
        <dbReference type="EMBL" id="RGK50212.1"/>
    </source>
</evidence>
<dbReference type="NCBIfam" id="TIGR02385">
    <property type="entry name" value="RelE_StbE"/>
    <property type="match status" value="1"/>
</dbReference>
<dbReference type="Proteomes" id="UP000284883">
    <property type="component" value="Unassembled WGS sequence"/>
</dbReference>
<evidence type="ECO:0000313" key="7">
    <source>
        <dbReference type="Proteomes" id="UP000284883"/>
    </source>
</evidence>
<reference evidence="5 6" key="1">
    <citation type="submission" date="2018-08" db="EMBL/GenBank/DDBJ databases">
        <title>A genome reference for cultivated species of the human gut microbiota.</title>
        <authorList>
            <person name="Zou Y."/>
            <person name="Xue W."/>
            <person name="Luo G."/>
        </authorList>
    </citation>
    <scope>NUCLEOTIDE SEQUENCE [LARGE SCALE GENOMIC DNA]</scope>
    <source>
        <strain evidence="4 7">AM40-15AC</strain>
        <strain evidence="3 6">TF11-11</strain>
        <strain evidence="2 5">TM09-19AC</strain>
    </source>
</reference>
<dbReference type="InterPro" id="IPR035093">
    <property type="entry name" value="RelE/ParE_toxin_dom_sf"/>
</dbReference>
<name>A0A3E4MLH3_9FIRM</name>
<keyword evidence="1" id="KW-1277">Toxin-antitoxin system</keyword>
<proteinExistence type="predicted"/>
<sequence>MQALEQMKEIVHYISNDLMAPDAADNLLDKIKAEITKLSSFPKKYALIDEEPWRNEGVRKIVVKNFLIYYWVDDENNRVQVTAVIYSRRDQIRQLSNMDME</sequence>
<dbReference type="EMBL" id="QSGQ01000001">
    <property type="protein sequence ID" value="RHB43154.1"/>
    <property type="molecule type" value="Genomic_DNA"/>
</dbReference>
<dbReference type="SUPFAM" id="SSF143011">
    <property type="entry name" value="RelE-like"/>
    <property type="match status" value="1"/>
</dbReference>
<evidence type="ECO:0000256" key="1">
    <source>
        <dbReference type="ARBA" id="ARBA00022649"/>
    </source>
</evidence>
<dbReference type="AlphaFoldDB" id="A0A3E4MLH3"/>
<evidence type="ECO:0000313" key="5">
    <source>
        <dbReference type="Proteomes" id="UP000260664"/>
    </source>
</evidence>
<dbReference type="InterPro" id="IPR007712">
    <property type="entry name" value="RelE/ParE_toxin"/>
</dbReference>
<evidence type="ECO:0000313" key="4">
    <source>
        <dbReference type="EMBL" id="RHB43154.1"/>
    </source>
</evidence>
<dbReference type="EMBL" id="QSOI01000002">
    <property type="protein sequence ID" value="RGI86355.1"/>
    <property type="molecule type" value="Genomic_DNA"/>
</dbReference>
<dbReference type="EMBL" id="QSQQ01000002">
    <property type="protein sequence ID" value="RGK50212.1"/>
    <property type="molecule type" value="Genomic_DNA"/>
</dbReference>
<evidence type="ECO:0000313" key="2">
    <source>
        <dbReference type="EMBL" id="RGI86355.1"/>
    </source>
</evidence>
<gene>
    <name evidence="4" type="ORF">DW885_02620</name>
    <name evidence="3" type="ORF">DXD10_02340</name>
    <name evidence="2" type="ORF">DXD84_01970</name>
</gene>
<dbReference type="Pfam" id="PF05016">
    <property type="entry name" value="ParE_toxin"/>
    <property type="match status" value="1"/>
</dbReference>
<dbReference type="Gene3D" id="3.30.2310.20">
    <property type="entry name" value="RelE-like"/>
    <property type="match status" value="1"/>
</dbReference>
<evidence type="ECO:0000313" key="6">
    <source>
        <dbReference type="Proteomes" id="UP000261208"/>
    </source>
</evidence>
<accession>A0A3E4MLH3</accession>